<dbReference type="OrthoDB" id="9758917at2"/>
<dbReference type="CDD" id="cd06781">
    <property type="entry name" value="cpPDZ_BsHtra-like"/>
    <property type="match status" value="1"/>
</dbReference>
<evidence type="ECO:0000259" key="6">
    <source>
        <dbReference type="SMART" id="SM00228"/>
    </source>
</evidence>
<evidence type="ECO:0000313" key="7">
    <source>
        <dbReference type="EMBL" id="RNB83403.1"/>
    </source>
</evidence>
<dbReference type="InterPro" id="IPR043504">
    <property type="entry name" value="Peptidase_S1_PA_chymotrypsin"/>
</dbReference>
<dbReference type="SMART" id="SM00228">
    <property type="entry name" value="PDZ"/>
    <property type="match status" value="1"/>
</dbReference>
<accession>A0A3M8D6F8</accession>
<evidence type="ECO:0000256" key="2">
    <source>
        <dbReference type="ARBA" id="ARBA00022670"/>
    </source>
</evidence>
<name>A0A3M8D6F8_9BACL</name>
<evidence type="ECO:0000256" key="3">
    <source>
        <dbReference type="ARBA" id="ARBA00022801"/>
    </source>
</evidence>
<keyword evidence="5" id="KW-0472">Membrane</keyword>
<dbReference type="InterPro" id="IPR001478">
    <property type="entry name" value="PDZ"/>
</dbReference>
<dbReference type="InterPro" id="IPR001940">
    <property type="entry name" value="Peptidase_S1C"/>
</dbReference>
<reference evidence="7 8" key="1">
    <citation type="submission" date="2018-10" db="EMBL/GenBank/DDBJ databases">
        <title>Phylogenomics of Brevibacillus.</title>
        <authorList>
            <person name="Dunlap C."/>
        </authorList>
    </citation>
    <scope>NUCLEOTIDE SEQUENCE [LARGE SCALE GENOMIC DNA]</scope>
    <source>
        <strain evidence="7 8">JCM 15716</strain>
    </source>
</reference>
<dbReference type="SUPFAM" id="SSF50494">
    <property type="entry name" value="Trypsin-like serine proteases"/>
    <property type="match status" value="1"/>
</dbReference>
<keyword evidence="5" id="KW-0812">Transmembrane</keyword>
<keyword evidence="4" id="KW-0720">Serine protease</keyword>
<evidence type="ECO:0000256" key="1">
    <source>
        <dbReference type="ARBA" id="ARBA00010541"/>
    </source>
</evidence>
<dbReference type="FunFam" id="2.40.10.10:FF:000001">
    <property type="entry name" value="Periplasmic serine protease DegS"/>
    <property type="match status" value="1"/>
</dbReference>
<dbReference type="GO" id="GO:0006508">
    <property type="term" value="P:proteolysis"/>
    <property type="evidence" value="ECO:0007669"/>
    <property type="project" value="UniProtKB-KW"/>
</dbReference>
<keyword evidence="8" id="KW-1185">Reference proteome</keyword>
<dbReference type="RefSeq" id="WP_122920135.1">
    <property type="nucleotide sequence ID" value="NZ_RHHQ01000018.1"/>
</dbReference>
<dbReference type="PANTHER" id="PTHR43343:SF3">
    <property type="entry name" value="PROTEASE DO-LIKE 8, CHLOROPLASTIC"/>
    <property type="match status" value="1"/>
</dbReference>
<dbReference type="Pfam" id="PF13365">
    <property type="entry name" value="Trypsin_2"/>
    <property type="match status" value="1"/>
</dbReference>
<dbReference type="PRINTS" id="PR00834">
    <property type="entry name" value="PROTEASES2C"/>
</dbReference>
<feature type="domain" description="PDZ" evidence="6">
    <location>
        <begin position="306"/>
        <end position="395"/>
    </location>
</feature>
<dbReference type="AlphaFoldDB" id="A0A3M8D6F8"/>
<keyword evidence="5" id="KW-1133">Transmembrane helix</keyword>
<dbReference type="Gene3D" id="2.40.10.10">
    <property type="entry name" value="Trypsin-like serine proteases"/>
    <property type="match status" value="2"/>
</dbReference>
<dbReference type="Pfam" id="PF13180">
    <property type="entry name" value="PDZ_2"/>
    <property type="match status" value="1"/>
</dbReference>
<proteinExistence type="inferred from homology"/>
<dbReference type="SUPFAM" id="SSF50156">
    <property type="entry name" value="PDZ domain-like"/>
    <property type="match status" value="1"/>
</dbReference>
<gene>
    <name evidence="7" type="ORF">EDM56_22325</name>
</gene>
<dbReference type="Proteomes" id="UP000271031">
    <property type="component" value="Unassembled WGS sequence"/>
</dbReference>
<sequence length="412" mass="44012">MGYYDDMYEKTERRKRRDLGVGKMVMTSVTSAVIGGMVVLLMLPAISKSGYIPAIQSGTSALAMGNSIMPTAVSQPISVNVDTATVRAVEKVENAVVGIVNIQKQTDMWSNQSSSVETGEGSGVIFEVKNGKAHIITNNHVISGAEKVEVYLASGDKVDAKILGADPLSDLAVLEVDGSKVTSVAELGDSSSLKVGEPAIAIGNPLGMKFSRTVTQGIVSSLNRSMPVDLDGDGQPEWELDVLQTDAAINPGNSGGALVNMYGQVIGINTMKISKEGVEGLGFAIPINDVKKISAQLMKDGKLVRAYIGITPRDLTNIPRYHWTQTLHLPDNVNSGVVIMNTEQFSPAAKAGLKEYDVVTKLDDTDITSSAQLRKYLTLNKKPGDDVVVTYYRDGFKKTATVKLSQQQGSNN</sequence>
<evidence type="ECO:0000256" key="4">
    <source>
        <dbReference type="ARBA" id="ARBA00022825"/>
    </source>
</evidence>
<dbReference type="Gene3D" id="2.30.42.10">
    <property type="match status" value="1"/>
</dbReference>
<dbReference type="GO" id="GO:0004252">
    <property type="term" value="F:serine-type endopeptidase activity"/>
    <property type="evidence" value="ECO:0007669"/>
    <property type="project" value="InterPro"/>
</dbReference>
<dbReference type="InterPro" id="IPR036034">
    <property type="entry name" value="PDZ_sf"/>
</dbReference>
<comment type="similarity">
    <text evidence="1">Belongs to the peptidase S1C family.</text>
</comment>
<organism evidence="7 8">
    <name type="scientific">Brevibacillus fluminis</name>
    <dbReference type="NCBI Taxonomy" id="511487"/>
    <lineage>
        <taxon>Bacteria</taxon>
        <taxon>Bacillati</taxon>
        <taxon>Bacillota</taxon>
        <taxon>Bacilli</taxon>
        <taxon>Bacillales</taxon>
        <taxon>Paenibacillaceae</taxon>
        <taxon>Brevibacillus</taxon>
    </lineage>
</organism>
<dbReference type="InterPro" id="IPR009003">
    <property type="entry name" value="Peptidase_S1_PA"/>
</dbReference>
<dbReference type="PANTHER" id="PTHR43343">
    <property type="entry name" value="PEPTIDASE S12"/>
    <property type="match status" value="1"/>
</dbReference>
<keyword evidence="3" id="KW-0378">Hydrolase</keyword>
<comment type="caution">
    <text evidence="7">The sequence shown here is derived from an EMBL/GenBank/DDBJ whole genome shotgun (WGS) entry which is preliminary data.</text>
</comment>
<feature type="transmembrane region" description="Helical" evidence="5">
    <location>
        <begin position="21"/>
        <end position="43"/>
    </location>
</feature>
<evidence type="ECO:0000256" key="5">
    <source>
        <dbReference type="SAM" id="Phobius"/>
    </source>
</evidence>
<evidence type="ECO:0000313" key="8">
    <source>
        <dbReference type="Proteomes" id="UP000271031"/>
    </source>
</evidence>
<protein>
    <submittedName>
        <fullName evidence="7">PDZ domain-containing protein</fullName>
    </submittedName>
</protein>
<dbReference type="EMBL" id="RHHQ01000018">
    <property type="protein sequence ID" value="RNB83403.1"/>
    <property type="molecule type" value="Genomic_DNA"/>
</dbReference>
<keyword evidence="2" id="KW-0645">Protease</keyword>
<dbReference type="InterPro" id="IPR051201">
    <property type="entry name" value="Chloro_Bact_Ser_Proteases"/>
</dbReference>